<accession>A0A087XI57</accession>
<sequence length="261" mass="29624">LRSCSMCLFLTLSPCPSKGLCTALSAATLTVTPNRSQFFQYNEIVLACVRNSSGWTVMRKIMNRPPQKCRRGWGIPGNSSCNMENLIPIDTGEYWCESERGERSNKVNLTVTDKTVILESPSYPVFEGQNVTLGCSYKEPYGKSTSDFEAEFHRDDVFIGREKPGKMIIEAEEGFYKCLHPFKGESLKSWLAVRARVPQAEVSPSPPPPPGPDVPWIRVISFILLFILYTIILILCVYTYRKWARAKTDMKRRIDDHVLLN</sequence>
<dbReference type="Proteomes" id="UP000028760">
    <property type="component" value="Unassembled WGS sequence"/>
</dbReference>
<evidence type="ECO:0000256" key="2">
    <source>
        <dbReference type="ARBA" id="ARBA00023157"/>
    </source>
</evidence>
<name>A0A087XI57_POEFO</name>
<dbReference type="InterPro" id="IPR050488">
    <property type="entry name" value="Ig_Fc_receptor"/>
</dbReference>
<feature type="transmembrane region" description="Helical" evidence="3">
    <location>
        <begin position="216"/>
        <end position="240"/>
    </location>
</feature>
<dbReference type="Gene3D" id="2.60.40.10">
    <property type="entry name" value="Immunoglobulins"/>
    <property type="match status" value="1"/>
</dbReference>
<dbReference type="GO" id="GO:0007166">
    <property type="term" value="P:cell surface receptor signaling pathway"/>
    <property type="evidence" value="ECO:0007669"/>
    <property type="project" value="TreeGrafter"/>
</dbReference>
<keyword evidence="2" id="KW-1015">Disulfide bond</keyword>
<dbReference type="Ensembl" id="ENSPFOT00000005469.2">
    <property type="protein sequence ID" value="ENSPFOP00000005460.2"/>
    <property type="gene ID" value="ENSPFOG00000005590.2"/>
</dbReference>
<keyword evidence="3" id="KW-0472">Membrane</keyword>
<dbReference type="EMBL" id="AYCK01020675">
    <property type="status" value="NOT_ANNOTATED_CDS"/>
    <property type="molecule type" value="Genomic_DNA"/>
</dbReference>
<dbReference type="InterPro" id="IPR036179">
    <property type="entry name" value="Ig-like_dom_sf"/>
</dbReference>
<feature type="signal peptide" evidence="4">
    <location>
        <begin position="1"/>
        <end position="19"/>
    </location>
</feature>
<evidence type="ECO:0000256" key="1">
    <source>
        <dbReference type="ARBA" id="ARBA00022729"/>
    </source>
</evidence>
<keyword evidence="3" id="KW-0812">Transmembrane</keyword>
<dbReference type="OMA" id="GKNHANR"/>
<evidence type="ECO:0000256" key="4">
    <source>
        <dbReference type="SAM" id="SignalP"/>
    </source>
</evidence>
<dbReference type="GO" id="GO:0006955">
    <property type="term" value="P:immune response"/>
    <property type="evidence" value="ECO:0007669"/>
    <property type="project" value="TreeGrafter"/>
</dbReference>
<dbReference type="InterPro" id="IPR013783">
    <property type="entry name" value="Ig-like_fold"/>
</dbReference>
<evidence type="ECO:0000313" key="5">
    <source>
        <dbReference type="Ensembl" id="ENSPFOP00000005460.2"/>
    </source>
</evidence>
<dbReference type="AlphaFoldDB" id="A0A087XI57"/>
<evidence type="ECO:0000256" key="3">
    <source>
        <dbReference type="SAM" id="Phobius"/>
    </source>
</evidence>
<dbReference type="STRING" id="48698.ENSPFOP00000005460"/>
<evidence type="ECO:0008006" key="7">
    <source>
        <dbReference type="Google" id="ProtNLM"/>
    </source>
</evidence>
<feature type="chain" id="PRO_5001832943" description="Ig-like domain-containing protein" evidence="4">
    <location>
        <begin position="20"/>
        <end position="261"/>
    </location>
</feature>
<dbReference type="SUPFAM" id="SSF48726">
    <property type="entry name" value="Immunoglobulin"/>
    <property type="match status" value="1"/>
</dbReference>
<reference evidence="5" key="2">
    <citation type="submission" date="2025-08" db="UniProtKB">
        <authorList>
            <consortium name="Ensembl"/>
        </authorList>
    </citation>
    <scope>IDENTIFICATION</scope>
</reference>
<dbReference type="GO" id="GO:0009897">
    <property type="term" value="C:external side of plasma membrane"/>
    <property type="evidence" value="ECO:0007669"/>
    <property type="project" value="TreeGrafter"/>
</dbReference>
<reference evidence="6" key="1">
    <citation type="submission" date="2013-10" db="EMBL/GenBank/DDBJ databases">
        <authorList>
            <person name="Schartl M."/>
            <person name="Warren W."/>
        </authorList>
    </citation>
    <scope>NUCLEOTIDE SEQUENCE [LARGE SCALE GENOMIC DNA]</scope>
    <source>
        <strain evidence="6">female</strain>
    </source>
</reference>
<evidence type="ECO:0000313" key="6">
    <source>
        <dbReference type="Proteomes" id="UP000028760"/>
    </source>
</evidence>
<dbReference type="GO" id="GO:0004888">
    <property type="term" value="F:transmembrane signaling receptor activity"/>
    <property type="evidence" value="ECO:0007669"/>
    <property type="project" value="TreeGrafter"/>
</dbReference>
<dbReference type="PANTHER" id="PTHR11481:SF64">
    <property type="entry name" value="FC RECEPTOR-LIKE PROTEIN 4"/>
    <property type="match status" value="1"/>
</dbReference>
<keyword evidence="3" id="KW-1133">Transmembrane helix</keyword>
<protein>
    <recommendedName>
        <fullName evidence="7">Ig-like domain-containing protein</fullName>
    </recommendedName>
</protein>
<proteinExistence type="predicted"/>
<keyword evidence="1 4" id="KW-0732">Signal</keyword>
<reference evidence="5" key="3">
    <citation type="submission" date="2025-09" db="UniProtKB">
        <authorList>
            <consortium name="Ensembl"/>
        </authorList>
    </citation>
    <scope>IDENTIFICATION</scope>
</reference>
<organism evidence="5 6">
    <name type="scientific">Poecilia formosa</name>
    <name type="common">Amazon molly</name>
    <name type="synonym">Limia formosa</name>
    <dbReference type="NCBI Taxonomy" id="48698"/>
    <lineage>
        <taxon>Eukaryota</taxon>
        <taxon>Metazoa</taxon>
        <taxon>Chordata</taxon>
        <taxon>Craniata</taxon>
        <taxon>Vertebrata</taxon>
        <taxon>Euteleostomi</taxon>
        <taxon>Actinopterygii</taxon>
        <taxon>Neopterygii</taxon>
        <taxon>Teleostei</taxon>
        <taxon>Neoteleostei</taxon>
        <taxon>Acanthomorphata</taxon>
        <taxon>Ovalentaria</taxon>
        <taxon>Atherinomorphae</taxon>
        <taxon>Cyprinodontiformes</taxon>
        <taxon>Poeciliidae</taxon>
        <taxon>Poeciliinae</taxon>
        <taxon>Poecilia</taxon>
    </lineage>
</organism>
<dbReference type="GeneTree" id="ENSGT00940000163711"/>
<dbReference type="PANTHER" id="PTHR11481">
    <property type="entry name" value="IMMUNOGLOBULIN FC RECEPTOR"/>
    <property type="match status" value="1"/>
</dbReference>
<keyword evidence="6" id="KW-1185">Reference proteome</keyword>